<accession>A0A9N9IZ72</accession>
<proteinExistence type="predicted"/>
<dbReference type="AlphaFoldDB" id="A0A9N9IZ72"/>
<reference evidence="2" key="1">
    <citation type="submission" date="2021-06" db="EMBL/GenBank/DDBJ databases">
        <authorList>
            <person name="Kallberg Y."/>
            <person name="Tangrot J."/>
            <person name="Rosling A."/>
        </authorList>
    </citation>
    <scope>NUCLEOTIDE SEQUENCE</scope>
    <source>
        <strain evidence="2">FL130A</strain>
    </source>
</reference>
<feature type="compositionally biased region" description="Polar residues" evidence="1">
    <location>
        <begin position="71"/>
        <end position="83"/>
    </location>
</feature>
<feature type="compositionally biased region" description="Polar residues" evidence="1">
    <location>
        <begin position="21"/>
        <end position="31"/>
    </location>
</feature>
<comment type="caution">
    <text evidence="2">The sequence shown here is derived from an EMBL/GenBank/DDBJ whole genome shotgun (WGS) entry which is preliminary data.</text>
</comment>
<evidence type="ECO:0000313" key="2">
    <source>
        <dbReference type="EMBL" id="CAG8754692.1"/>
    </source>
</evidence>
<keyword evidence="3" id="KW-1185">Reference proteome</keyword>
<sequence length="114" mass="12432">DSNTGKAKTTTRRVRNVKTPAHNNNNKGTGTESDELLDKIANKGDAKDTLSKDDAEKPTTKRSRKAVKPSKTPTDNNSNSTEIKPSVHGDADDKKHEVKPPRRGQRNAASKSNK</sequence>
<dbReference type="Proteomes" id="UP000789508">
    <property type="component" value="Unassembled WGS sequence"/>
</dbReference>
<name>A0A9N9IZ72_9GLOM</name>
<dbReference type="EMBL" id="CAJVPS010042811">
    <property type="protein sequence ID" value="CAG8754692.1"/>
    <property type="molecule type" value="Genomic_DNA"/>
</dbReference>
<feature type="region of interest" description="Disordered" evidence="1">
    <location>
        <begin position="1"/>
        <end position="114"/>
    </location>
</feature>
<evidence type="ECO:0000256" key="1">
    <source>
        <dbReference type="SAM" id="MobiDB-lite"/>
    </source>
</evidence>
<protein>
    <submittedName>
        <fullName evidence="2">4362_t:CDS:1</fullName>
    </submittedName>
</protein>
<evidence type="ECO:0000313" key="3">
    <source>
        <dbReference type="Proteomes" id="UP000789508"/>
    </source>
</evidence>
<gene>
    <name evidence="2" type="ORF">ALEPTO_LOCUS13430</name>
</gene>
<organism evidence="2 3">
    <name type="scientific">Ambispora leptoticha</name>
    <dbReference type="NCBI Taxonomy" id="144679"/>
    <lineage>
        <taxon>Eukaryota</taxon>
        <taxon>Fungi</taxon>
        <taxon>Fungi incertae sedis</taxon>
        <taxon>Mucoromycota</taxon>
        <taxon>Glomeromycotina</taxon>
        <taxon>Glomeromycetes</taxon>
        <taxon>Archaeosporales</taxon>
        <taxon>Ambisporaceae</taxon>
        <taxon>Ambispora</taxon>
    </lineage>
</organism>
<feature type="compositionally biased region" description="Basic and acidic residues" evidence="1">
    <location>
        <begin position="36"/>
        <end position="59"/>
    </location>
</feature>
<feature type="compositionally biased region" description="Basic and acidic residues" evidence="1">
    <location>
        <begin position="85"/>
        <end position="100"/>
    </location>
</feature>
<feature type="non-terminal residue" evidence="2">
    <location>
        <position position="1"/>
    </location>
</feature>